<keyword evidence="6" id="KW-1185">Reference proteome</keyword>
<evidence type="ECO:0000313" key="6">
    <source>
        <dbReference type="Proteomes" id="UP001231189"/>
    </source>
</evidence>
<dbReference type="SUPFAM" id="SSF54695">
    <property type="entry name" value="POZ domain"/>
    <property type="match status" value="2"/>
</dbReference>
<dbReference type="PANTHER" id="PTHR26379:SF439">
    <property type="entry name" value="BTB DOMAIN-CONTAINING PROTEIN"/>
    <property type="match status" value="1"/>
</dbReference>
<comment type="pathway">
    <text evidence="1">Protein modification; protein ubiquitination.</text>
</comment>
<accession>A0AAD8Q9N0</accession>
<feature type="domain" description="MATH" evidence="4">
    <location>
        <begin position="15"/>
        <end position="144"/>
    </location>
</feature>
<organism evidence="5 6">
    <name type="scientific">Lolium multiflorum</name>
    <name type="common">Italian ryegrass</name>
    <name type="synonym">Lolium perenne subsp. multiflorum</name>
    <dbReference type="NCBI Taxonomy" id="4521"/>
    <lineage>
        <taxon>Eukaryota</taxon>
        <taxon>Viridiplantae</taxon>
        <taxon>Streptophyta</taxon>
        <taxon>Embryophyta</taxon>
        <taxon>Tracheophyta</taxon>
        <taxon>Spermatophyta</taxon>
        <taxon>Magnoliopsida</taxon>
        <taxon>Liliopsida</taxon>
        <taxon>Poales</taxon>
        <taxon>Poaceae</taxon>
        <taxon>BOP clade</taxon>
        <taxon>Pooideae</taxon>
        <taxon>Poodae</taxon>
        <taxon>Poeae</taxon>
        <taxon>Poeae Chloroplast Group 2 (Poeae type)</taxon>
        <taxon>Loliodinae</taxon>
        <taxon>Loliinae</taxon>
        <taxon>Lolium</taxon>
    </lineage>
</organism>
<dbReference type="Pfam" id="PF24570">
    <property type="entry name" value="BACK_BPM_SPOP"/>
    <property type="match status" value="2"/>
</dbReference>
<dbReference type="GO" id="GO:0016567">
    <property type="term" value="P:protein ubiquitination"/>
    <property type="evidence" value="ECO:0007669"/>
    <property type="project" value="InterPro"/>
</dbReference>
<dbReference type="Proteomes" id="UP001231189">
    <property type="component" value="Unassembled WGS sequence"/>
</dbReference>
<evidence type="ECO:0000256" key="2">
    <source>
        <dbReference type="ARBA" id="ARBA00010846"/>
    </source>
</evidence>
<dbReference type="PROSITE" id="PS50097">
    <property type="entry name" value="BTB"/>
    <property type="match status" value="2"/>
</dbReference>
<comment type="similarity">
    <text evidence="2">Belongs to the Tdpoz family.</text>
</comment>
<dbReference type="SUPFAM" id="SSF49599">
    <property type="entry name" value="TRAF domain-like"/>
    <property type="match status" value="2"/>
</dbReference>
<dbReference type="InterPro" id="IPR002083">
    <property type="entry name" value="MATH/TRAF_dom"/>
</dbReference>
<dbReference type="Pfam" id="PF00651">
    <property type="entry name" value="BTB"/>
    <property type="match status" value="2"/>
</dbReference>
<dbReference type="InterPro" id="IPR011333">
    <property type="entry name" value="SKP1/BTB/POZ_sf"/>
</dbReference>
<dbReference type="PANTHER" id="PTHR26379">
    <property type="entry name" value="BTB/POZ AND MATH DOMAIN-CONTAINING PROTEIN 1"/>
    <property type="match status" value="1"/>
</dbReference>
<dbReference type="Gene3D" id="3.30.710.10">
    <property type="entry name" value="Potassium Channel Kv1.1, Chain A"/>
    <property type="match status" value="2"/>
</dbReference>
<dbReference type="AlphaFoldDB" id="A0AAD8Q9N0"/>
<dbReference type="CDD" id="cd00121">
    <property type="entry name" value="MATH"/>
    <property type="match status" value="2"/>
</dbReference>
<dbReference type="SMART" id="SM00225">
    <property type="entry name" value="BTB"/>
    <property type="match status" value="2"/>
</dbReference>
<evidence type="ECO:0000259" key="3">
    <source>
        <dbReference type="PROSITE" id="PS50097"/>
    </source>
</evidence>
<evidence type="ECO:0000259" key="4">
    <source>
        <dbReference type="PROSITE" id="PS50144"/>
    </source>
</evidence>
<dbReference type="InterPro" id="IPR056423">
    <property type="entry name" value="BACK_BPM_SPOP"/>
</dbReference>
<dbReference type="InterPro" id="IPR000210">
    <property type="entry name" value="BTB/POZ_dom"/>
</dbReference>
<gene>
    <name evidence="5" type="ORF">QYE76_071911</name>
</gene>
<dbReference type="PROSITE" id="PS50144">
    <property type="entry name" value="MATH"/>
    <property type="match status" value="2"/>
</dbReference>
<sequence>MPAHTASTIVTDVVSGSHMLTVRGYSHTVGHGTGKSIKSCSFSVGGHTWDMAYYPDGFNKSRSDWISIGLFIRHTDATNAIKVRCNFSLLDQLGKPVPEYAKPYRTRTCVALGEGTVNTTFIRRSELENSPYLRDDCFSARCEVDVTNIRTEDATAPPSGMPEELGRILKTGEAADVTFEVGGETFAAHWCVLAARSSVFMAQFLSDAATSVSISDMEPRVFKAMLHFIYTDSSPTIDDDDAETIGMLFAAAERYNLDKLKMICESILCNSISTSTAAAALAFAEQHGCLALKKACFQFLASLQNLMAIVEGDAFENLKSTQPNILEDLVANVDDTLPDMLSSSEPTLATPKHTSSTIVAEAESGSHVLTVQGYSNTVGLGVWQGIPSGIFSVGGHTWKIIYYPDGHDSFSDDCISIYLLLQNTDATNVEVSCRFSLLDQLGEPVPEYTTAQGHITEFPRFIRREELENSAYLKDDCFRIRCDVTVAKGIRVQPTTQLVTLPPPDMLHQFSRMLETGVGADITFEVGGEMFAAHRRLLAARSSVFMAQLFGPAKENDATLIQIKDMEAKVFKMMLHFIYTDTLPSIDDGVIMEMTQHLFVVAGRYNLERLKLICTNMLCDRINNTTVALMLAFAEQHGCDGLKKACFKFVASSQNLKTATTSDGLKII</sequence>
<reference evidence="5" key="1">
    <citation type="submission" date="2023-07" db="EMBL/GenBank/DDBJ databases">
        <title>A chromosome-level genome assembly of Lolium multiflorum.</title>
        <authorList>
            <person name="Chen Y."/>
            <person name="Copetti D."/>
            <person name="Kolliker R."/>
            <person name="Studer B."/>
        </authorList>
    </citation>
    <scope>NUCLEOTIDE SEQUENCE</scope>
    <source>
        <strain evidence="5">02402/16</strain>
        <tissue evidence="5">Leaf</tissue>
    </source>
</reference>
<comment type="caution">
    <text evidence="5">The sequence shown here is derived from an EMBL/GenBank/DDBJ whole genome shotgun (WGS) entry which is preliminary data.</text>
</comment>
<name>A0AAD8Q9N0_LOLMU</name>
<feature type="domain" description="BTB" evidence="3">
    <location>
        <begin position="175"/>
        <end position="238"/>
    </location>
</feature>
<feature type="domain" description="MATH" evidence="4">
    <location>
        <begin position="364"/>
        <end position="484"/>
    </location>
</feature>
<dbReference type="SMART" id="SM00061">
    <property type="entry name" value="MATH"/>
    <property type="match status" value="2"/>
</dbReference>
<proteinExistence type="inferred from homology"/>
<evidence type="ECO:0000313" key="5">
    <source>
        <dbReference type="EMBL" id="KAK1598477.1"/>
    </source>
</evidence>
<dbReference type="Gene3D" id="2.60.210.10">
    <property type="entry name" value="Apoptosis, Tumor Necrosis Factor Receptor Associated Protein 2, Chain A"/>
    <property type="match status" value="2"/>
</dbReference>
<dbReference type="Pfam" id="PF22486">
    <property type="entry name" value="MATH_2"/>
    <property type="match status" value="2"/>
</dbReference>
<protein>
    <submittedName>
        <fullName evidence="5">Uncharacterized protein</fullName>
    </submittedName>
</protein>
<dbReference type="EMBL" id="JAUUTY010000612">
    <property type="protein sequence ID" value="KAK1598477.1"/>
    <property type="molecule type" value="Genomic_DNA"/>
</dbReference>
<feature type="domain" description="BTB" evidence="3">
    <location>
        <begin position="520"/>
        <end position="587"/>
    </location>
</feature>
<evidence type="ECO:0000256" key="1">
    <source>
        <dbReference type="ARBA" id="ARBA00004906"/>
    </source>
</evidence>
<dbReference type="InterPro" id="IPR045005">
    <property type="entry name" value="BPM1-6"/>
</dbReference>
<dbReference type="Gene3D" id="1.25.40.420">
    <property type="match status" value="1"/>
</dbReference>
<dbReference type="InterPro" id="IPR008974">
    <property type="entry name" value="TRAF-like"/>
</dbReference>